<name>A0A017T705_9BACT</name>
<proteinExistence type="predicted"/>
<evidence type="ECO:0000256" key="1">
    <source>
        <dbReference type="SAM" id="MobiDB-lite"/>
    </source>
</evidence>
<feature type="region of interest" description="Disordered" evidence="1">
    <location>
        <begin position="32"/>
        <end position="90"/>
    </location>
</feature>
<comment type="caution">
    <text evidence="2">The sequence shown here is derived from an EMBL/GenBank/DDBJ whole genome shotgun (WGS) entry which is preliminary data.</text>
</comment>
<reference evidence="2 3" key="1">
    <citation type="submission" date="2013-05" db="EMBL/GenBank/DDBJ databases">
        <title>Genome assembly of Chondromyces apiculatus DSM 436.</title>
        <authorList>
            <person name="Sharma G."/>
            <person name="Khatri I."/>
            <person name="Kaur C."/>
            <person name="Mayilraj S."/>
            <person name="Subramanian S."/>
        </authorList>
    </citation>
    <scope>NUCLEOTIDE SEQUENCE [LARGE SCALE GENOMIC DNA]</scope>
    <source>
        <strain evidence="2 3">DSM 436</strain>
    </source>
</reference>
<feature type="compositionally biased region" description="Low complexity" evidence="1">
    <location>
        <begin position="37"/>
        <end position="51"/>
    </location>
</feature>
<protein>
    <submittedName>
        <fullName evidence="2">Uncharacterized protein</fullName>
    </submittedName>
</protein>
<gene>
    <name evidence="2" type="ORF">CAP_4370</name>
</gene>
<organism evidence="2 3">
    <name type="scientific">Chondromyces apiculatus DSM 436</name>
    <dbReference type="NCBI Taxonomy" id="1192034"/>
    <lineage>
        <taxon>Bacteria</taxon>
        <taxon>Pseudomonadati</taxon>
        <taxon>Myxococcota</taxon>
        <taxon>Polyangia</taxon>
        <taxon>Polyangiales</taxon>
        <taxon>Polyangiaceae</taxon>
        <taxon>Chondromyces</taxon>
    </lineage>
</organism>
<dbReference type="EMBL" id="ASRX01000032">
    <property type="protein sequence ID" value="EYF04550.1"/>
    <property type="molecule type" value="Genomic_DNA"/>
</dbReference>
<evidence type="ECO:0000313" key="3">
    <source>
        <dbReference type="Proteomes" id="UP000019678"/>
    </source>
</evidence>
<keyword evidence="3" id="KW-1185">Reference proteome</keyword>
<feature type="compositionally biased region" description="Basic and acidic residues" evidence="1">
    <location>
        <begin position="68"/>
        <end position="90"/>
    </location>
</feature>
<sequence length="90" mass="9531">MVIRARVPGASCGLQIGGDKPSILWILESGANGSERPSASAVSASPAAASTPPSPHRRRVSCKPQRVRSGELERRTYHGSDPDPDAKPRM</sequence>
<accession>A0A017T705</accession>
<dbReference type="RefSeq" id="WP_044243969.1">
    <property type="nucleotide sequence ID" value="NZ_ASRX01000032.1"/>
</dbReference>
<evidence type="ECO:0000313" key="2">
    <source>
        <dbReference type="EMBL" id="EYF04550.1"/>
    </source>
</evidence>
<dbReference type="AlphaFoldDB" id="A0A017T705"/>
<dbReference type="Proteomes" id="UP000019678">
    <property type="component" value="Unassembled WGS sequence"/>
</dbReference>